<dbReference type="InterPro" id="IPR045214">
    <property type="entry name" value="Surf1/Surf4"/>
</dbReference>
<protein>
    <recommendedName>
        <fullName evidence="6">SURF1-like protein</fullName>
    </recommendedName>
</protein>
<comment type="caution">
    <text evidence="6">Lacks conserved residue(s) required for the propagation of feature annotation.</text>
</comment>
<evidence type="ECO:0000313" key="8">
    <source>
        <dbReference type="Proteomes" id="UP001597474"/>
    </source>
</evidence>
<gene>
    <name evidence="7" type="ORF">ACFSUD_06325</name>
</gene>
<evidence type="ECO:0000256" key="4">
    <source>
        <dbReference type="ARBA" id="ARBA00022989"/>
    </source>
</evidence>
<evidence type="ECO:0000256" key="6">
    <source>
        <dbReference type="RuleBase" id="RU363076"/>
    </source>
</evidence>
<comment type="subcellular location">
    <subcellularLocation>
        <location evidence="6">Cell membrane</location>
        <topology evidence="6">Multi-pass membrane protein</topology>
    </subcellularLocation>
    <subcellularLocation>
        <location evidence="1">Membrane</location>
    </subcellularLocation>
</comment>
<keyword evidence="6" id="KW-1003">Cell membrane</keyword>
<accession>A0ABW5U0S6</accession>
<dbReference type="PROSITE" id="PS50895">
    <property type="entry name" value="SURF1"/>
    <property type="match status" value="1"/>
</dbReference>
<comment type="similarity">
    <text evidence="2 6">Belongs to the SURF1 family.</text>
</comment>
<keyword evidence="8" id="KW-1185">Reference proteome</keyword>
<evidence type="ECO:0000256" key="1">
    <source>
        <dbReference type="ARBA" id="ARBA00004370"/>
    </source>
</evidence>
<dbReference type="RefSeq" id="WP_386372520.1">
    <property type="nucleotide sequence ID" value="NZ_JBHUMP010000003.1"/>
</dbReference>
<dbReference type="Proteomes" id="UP001597474">
    <property type="component" value="Unassembled WGS sequence"/>
</dbReference>
<evidence type="ECO:0000256" key="5">
    <source>
        <dbReference type="ARBA" id="ARBA00023136"/>
    </source>
</evidence>
<comment type="caution">
    <text evidence="7">The sequence shown here is derived from an EMBL/GenBank/DDBJ whole genome shotgun (WGS) entry which is preliminary data.</text>
</comment>
<sequence>MRRSLFLLIIGLGGAAILLALGIWQVQRLGWKQAIIADIDSRIAAAPVALPTNPDPETDSYLPVAVSGQIEPGALHVLVSQKQLGAGYRVIAPFRTDEGRLILADLGFLIDEQKDSAAPIGPADITGNLQWPREVDGFTPEPDTARNIWFARDVDAMAEALGTEPLLLVARETSLADSPVTPLPVDTAAIPNDHLQYAITWFSLAALWLAMSLAFLRRRPAAKAES</sequence>
<dbReference type="Pfam" id="PF02104">
    <property type="entry name" value="SURF1"/>
    <property type="match status" value="1"/>
</dbReference>
<evidence type="ECO:0000313" key="7">
    <source>
        <dbReference type="EMBL" id="MFD2739175.1"/>
    </source>
</evidence>
<keyword evidence="4 6" id="KW-1133">Transmembrane helix</keyword>
<keyword evidence="3 6" id="KW-0812">Transmembrane</keyword>
<reference evidence="8" key="1">
    <citation type="journal article" date="2019" name="Int. J. Syst. Evol. Microbiol.">
        <title>The Global Catalogue of Microorganisms (GCM) 10K type strain sequencing project: providing services to taxonomists for standard genome sequencing and annotation.</title>
        <authorList>
            <consortium name="The Broad Institute Genomics Platform"/>
            <consortium name="The Broad Institute Genome Sequencing Center for Infectious Disease"/>
            <person name="Wu L."/>
            <person name="Ma J."/>
        </authorList>
    </citation>
    <scope>NUCLEOTIDE SEQUENCE [LARGE SCALE GENOMIC DNA]</scope>
    <source>
        <strain evidence="8">TISTR 2562</strain>
    </source>
</reference>
<proteinExistence type="inferred from homology"/>
<dbReference type="PANTHER" id="PTHR23427">
    <property type="entry name" value="SURFEIT LOCUS PROTEIN"/>
    <property type="match status" value="1"/>
</dbReference>
<dbReference type="EMBL" id="JBHUMP010000003">
    <property type="protein sequence ID" value="MFD2739175.1"/>
    <property type="molecule type" value="Genomic_DNA"/>
</dbReference>
<evidence type="ECO:0000256" key="3">
    <source>
        <dbReference type="ARBA" id="ARBA00022692"/>
    </source>
</evidence>
<organism evidence="7 8">
    <name type="scientific">Sulfitobacter aestuarii</name>
    <dbReference type="NCBI Taxonomy" id="2161676"/>
    <lineage>
        <taxon>Bacteria</taxon>
        <taxon>Pseudomonadati</taxon>
        <taxon>Pseudomonadota</taxon>
        <taxon>Alphaproteobacteria</taxon>
        <taxon>Rhodobacterales</taxon>
        <taxon>Roseobacteraceae</taxon>
        <taxon>Sulfitobacter</taxon>
    </lineage>
</organism>
<dbReference type="CDD" id="cd06662">
    <property type="entry name" value="SURF1"/>
    <property type="match status" value="1"/>
</dbReference>
<dbReference type="PANTHER" id="PTHR23427:SF2">
    <property type="entry name" value="SURFEIT LOCUS PROTEIN 1"/>
    <property type="match status" value="1"/>
</dbReference>
<name>A0ABW5U0S6_9RHOB</name>
<keyword evidence="5 6" id="KW-0472">Membrane</keyword>
<dbReference type="InterPro" id="IPR002994">
    <property type="entry name" value="Surf1/Shy1"/>
</dbReference>
<feature type="transmembrane region" description="Helical" evidence="6">
    <location>
        <begin position="195"/>
        <end position="216"/>
    </location>
</feature>
<evidence type="ECO:0000256" key="2">
    <source>
        <dbReference type="ARBA" id="ARBA00007165"/>
    </source>
</evidence>